<dbReference type="Gene3D" id="1.10.10.10">
    <property type="entry name" value="Winged helix-like DNA-binding domain superfamily/Winged helix DNA-binding domain"/>
    <property type="match status" value="1"/>
</dbReference>
<reference evidence="7 8" key="1">
    <citation type="journal article" date="2015" name="Nature">
        <title>rRNA introns, odd ribosomes, and small enigmatic genomes across a large radiation of phyla.</title>
        <authorList>
            <person name="Brown C.T."/>
            <person name="Hug L.A."/>
            <person name="Thomas B.C."/>
            <person name="Sharon I."/>
            <person name="Castelle C.J."/>
            <person name="Singh A."/>
            <person name="Wilkins M.J."/>
            <person name="Williams K.H."/>
            <person name="Banfield J.F."/>
        </authorList>
    </citation>
    <scope>NUCLEOTIDE SEQUENCE [LARGE SCALE GENOMIC DNA]</scope>
</reference>
<organism evidence="7 8">
    <name type="scientific">Candidatus Uhrbacteria bacterium GW2011_GWC2_41_11</name>
    <dbReference type="NCBI Taxonomy" id="1618985"/>
    <lineage>
        <taxon>Bacteria</taxon>
        <taxon>Candidatus Uhriibacteriota</taxon>
    </lineage>
</organism>
<dbReference type="GO" id="GO:0003677">
    <property type="term" value="F:DNA binding"/>
    <property type="evidence" value="ECO:0007669"/>
    <property type="project" value="InterPro"/>
</dbReference>
<dbReference type="InterPro" id="IPR007627">
    <property type="entry name" value="RNA_pol_sigma70_r2"/>
</dbReference>
<sequence>MDVFEKRDLFAREYHVLFEFLYRYVRYRVSDRQEAEDIVADVCVQGYAKIEEYDEHLGTLRQWMCGIVRYRLLMYWRTKKMSISFEERGANSYSEIDDLFHEHLDHKMAIERILERLTGEEKALLAMRYEDEMTYEELAYILGKEVSAVRQWFSRLHRRLRLEEKNGEDILC</sequence>
<accession>A0A0G0UE31</accession>
<dbReference type="PANTHER" id="PTHR43133">
    <property type="entry name" value="RNA POLYMERASE ECF-TYPE SIGMA FACTO"/>
    <property type="match status" value="1"/>
</dbReference>
<keyword evidence="2" id="KW-0805">Transcription regulation</keyword>
<keyword evidence="3" id="KW-0731">Sigma factor</keyword>
<dbReference type="SUPFAM" id="SSF88659">
    <property type="entry name" value="Sigma3 and sigma4 domains of RNA polymerase sigma factors"/>
    <property type="match status" value="1"/>
</dbReference>
<evidence type="ECO:0000259" key="5">
    <source>
        <dbReference type="Pfam" id="PF04542"/>
    </source>
</evidence>
<gene>
    <name evidence="7" type="ORF">UU35_C0005G0032</name>
</gene>
<dbReference type="InterPro" id="IPR039425">
    <property type="entry name" value="RNA_pol_sigma-70-like"/>
</dbReference>
<dbReference type="GO" id="GO:0006352">
    <property type="term" value="P:DNA-templated transcription initiation"/>
    <property type="evidence" value="ECO:0007669"/>
    <property type="project" value="InterPro"/>
</dbReference>
<dbReference type="Pfam" id="PF08281">
    <property type="entry name" value="Sigma70_r4_2"/>
    <property type="match status" value="1"/>
</dbReference>
<evidence type="ECO:0000256" key="3">
    <source>
        <dbReference type="ARBA" id="ARBA00023082"/>
    </source>
</evidence>
<dbReference type="Pfam" id="PF04542">
    <property type="entry name" value="Sigma70_r2"/>
    <property type="match status" value="1"/>
</dbReference>
<feature type="domain" description="RNA polymerase sigma factor 70 region 4 type 2" evidence="6">
    <location>
        <begin position="108"/>
        <end position="155"/>
    </location>
</feature>
<evidence type="ECO:0000256" key="2">
    <source>
        <dbReference type="ARBA" id="ARBA00023015"/>
    </source>
</evidence>
<name>A0A0G0UE31_9BACT</name>
<evidence type="ECO:0000256" key="4">
    <source>
        <dbReference type="ARBA" id="ARBA00023163"/>
    </source>
</evidence>
<keyword evidence="4" id="KW-0804">Transcription</keyword>
<dbReference type="InterPro" id="IPR013325">
    <property type="entry name" value="RNA_pol_sigma_r2"/>
</dbReference>
<proteinExistence type="inferred from homology"/>
<dbReference type="GO" id="GO:0016987">
    <property type="term" value="F:sigma factor activity"/>
    <property type="evidence" value="ECO:0007669"/>
    <property type="project" value="UniProtKB-KW"/>
</dbReference>
<evidence type="ECO:0000259" key="6">
    <source>
        <dbReference type="Pfam" id="PF08281"/>
    </source>
</evidence>
<evidence type="ECO:0000313" key="7">
    <source>
        <dbReference type="EMBL" id="KKR87158.1"/>
    </source>
</evidence>
<dbReference type="PANTHER" id="PTHR43133:SF51">
    <property type="entry name" value="RNA POLYMERASE SIGMA FACTOR"/>
    <property type="match status" value="1"/>
</dbReference>
<protein>
    <submittedName>
        <fullName evidence="7">RNA polymerase sigma-70 factor, ECF subfamily</fullName>
    </submittedName>
</protein>
<evidence type="ECO:0000256" key="1">
    <source>
        <dbReference type="ARBA" id="ARBA00010641"/>
    </source>
</evidence>
<dbReference type="Proteomes" id="UP000034616">
    <property type="component" value="Unassembled WGS sequence"/>
</dbReference>
<dbReference type="NCBIfam" id="TIGR02937">
    <property type="entry name" value="sigma70-ECF"/>
    <property type="match status" value="1"/>
</dbReference>
<comment type="similarity">
    <text evidence="1">Belongs to the sigma-70 factor family. ECF subfamily.</text>
</comment>
<dbReference type="InterPro" id="IPR013324">
    <property type="entry name" value="RNA_pol_sigma_r3/r4-like"/>
</dbReference>
<feature type="domain" description="RNA polymerase sigma-70 region 2" evidence="5">
    <location>
        <begin position="20"/>
        <end position="80"/>
    </location>
</feature>
<evidence type="ECO:0000313" key="8">
    <source>
        <dbReference type="Proteomes" id="UP000034616"/>
    </source>
</evidence>
<dbReference type="AlphaFoldDB" id="A0A0G0UE31"/>
<dbReference type="SUPFAM" id="SSF88946">
    <property type="entry name" value="Sigma2 domain of RNA polymerase sigma factors"/>
    <property type="match status" value="1"/>
</dbReference>
<dbReference type="Gene3D" id="1.10.1740.10">
    <property type="match status" value="1"/>
</dbReference>
<dbReference type="InterPro" id="IPR036388">
    <property type="entry name" value="WH-like_DNA-bd_sf"/>
</dbReference>
<comment type="caution">
    <text evidence="7">The sequence shown here is derived from an EMBL/GenBank/DDBJ whole genome shotgun (WGS) entry which is preliminary data.</text>
</comment>
<dbReference type="InterPro" id="IPR014284">
    <property type="entry name" value="RNA_pol_sigma-70_dom"/>
</dbReference>
<dbReference type="EMBL" id="LCAH01000005">
    <property type="protein sequence ID" value="KKR87158.1"/>
    <property type="molecule type" value="Genomic_DNA"/>
</dbReference>
<dbReference type="InterPro" id="IPR013249">
    <property type="entry name" value="RNA_pol_sigma70_r4_t2"/>
</dbReference>